<reference evidence="1 2" key="1">
    <citation type="journal article" date="2019" name="Nat. Med.">
        <title>A library of human gut bacterial isolates paired with longitudinal multiomics data enables mechanistic microbiome research.</title>
        <authorList>
            <person name="Poyet M."/>
            <person name="Groussin M."/>
            <person name="Gibbons S.M."/>
            <person name="Avila-Pacheco J."/>
            <person name="Jiang X."/>
            <person name="Kearney S.M."/>
            <person name="Perrotta A.R."/>
            <person name="Berdy B."/>
            <person name="Zhao S."/>
            <person name="Lieberman T.D."/>
            <person name="Swanson P.K."/>
            <person name="Smith M."/>
            <person name="Roesemann S."/>
            <person name="Alexander J.E."/>
            <person name="Rich S.A."/>
            <person name="Livny J."/>
            <person name="Vlamakis H."/>
            <person name="Clish C."/>
            <person name="Bullock K."/>
            <person name="Deik A."/>
            <person name="Scott J."/>
            <person name="Pierce K.A."/>
            <person name="Xavier R.J."/>
            <person name="Alm E.J."/>
        </authorList>
    </citation>
    <scope>NUCLEOTIDE SEQUENCE [LARGE SCALE GENOMIC DNA]</scope>
    <source>
        <strain evidence="1 2">BIOML-A160</strain>
    </source>
</reference>
<accession>A0A0P0EVE0</accession>
<comment type="caution">
    <text evidence="1">The sequence shown here is derived from an EMBL/GenBank/DDBJ whole genome shotgun (WGS) entry which is preliminary data.</text>
</comment>
<dbReference type="EMBL" id="WCRW01000002">
    <property type="protein sequence ID" value="KAB4458309.1"/>
    <property type="molecule type" value="Genomic_DNA"/>
</dbReference>
<dbReference type="CDD" id="cd10585">
    <property type="entry name" value="CE4_SF"/>
    <property type="match status" value="1"/>
</dbReference>
<dbReference type="KEGG" id="btho:Btheta7330_02755"/>
<dbReference type="AlphaFoldDB" id="A0A0P0EVE0"/>
<dbReference type="RefSeq" id="WP_008763456.1">
    <property type="nucleotide sequence ID" value="NZ_CAXUFE010000001.1"/>
</dbReference>
<organism evidence="1 2">
    <name type="scientific">Bacteroides thetaiotaomicron</name>
    <dbReference type="NCBI Taxonomy" id="818"/>
    <lineage>
        <taxon>Bacteria</taxon>
        <taxon>Pseudomonadati</taxon>
        <taxon>Bacteroidota</taxon>
        <taxon>Bacteroidia</taxon>
        <taxon>Bacteroidales</taxon>
        <taxon>Bacteroidaceae</taxon>
        <taxon>Bacteroides</taxon>
    </lineage>
</organism>
<sequence>MAKYIVNIILVTACLFTYTSCIRKMNLYDENRNTGQDNNEKDTDSTPVYMYPFDKETANVTAEIIIHTKKEIQTKDINVEIPHLKYNKTWMLMLTQDDCMQAAFCRTWAAINGKPISSSIPYPTPTPTDQNMKHQLYFDIKHLQKGDLPPTIISANQSLGCTDGAGNEVRFAITTTLAPEEKWMDAETNVLPGFTANYYRFYMKSGLIWDNIREMLNYGTGIALHDVMTKDANDPIQILEHFDIAQNIIVEKLTGRGCKFLAEPNGNKTYVTAALQCPEIQTMTAQAGAITLYPYQVSETLQKSLIEREFNDSPAYFKQQITDLLKLPKEERKAICIGVHGTDNNWIDFLLWLNSNYGKDGDDSLWFPSQEEYYEYNYYRLNSHISIAQIDASSFKLTVNLPGEKFFYYPSTTINLPGISMYDIVSIEGNDALTGLSYADYRDGIMLNIDCRKYLFEHAENFVKRYEANPSDASNKADALYFVNILKESAKKEALKKRLQ</sequence>
<name>A0A0P0EVE0_BACT4</name>
<protein>
    <submittedName>
        <fullName evidence="1">Uncharacterized protein</fullName>
    </submittedName>
</protein>
<dbReference type="Proteomes" id="UP000436825">
    <property type="component" value="Unassembled WGS sequence"/>
</dbReference>
<dbReference type="InterPro" id="IPR032762">
    <property type="entry name" value="Polysacc_deac_3"/>
</dbReference>
<evidence type="ECO:0000313" key="1">
    <source>
        <dbReference type="EMBL" id="KAB4458309.1"/>
    </source>
</evidence>
<gene>
    <name evidence="1" type="ORF">GAN75_04430</name>
</gene>
<evidence type="ECO:0000313" key="2">
    <source>
        <dbReference type="Proteomes" id="UP000436825"/>
    </source>
</evidence>
<proteinExistence type="predicted"/>
<dbReference type="Pfam" id="PF15421">
    <property type="entry name" value="Polysacc_deac_3"/>
    <property type="match status" value="1"/>
</dbReference>